<dbReference type="PROSITE" id="PS50082">
    <property type="entry name" value="WD_REPEATS_2"/>
    <property type="match status" value="4"/>
</dbReference>
<dbReference type="SMART" id="SM00320">
    <property type="entry name" value="WD40"/>
    <property type="match status" value="5"/>
</dbReference>
<sequence>MYYHLEHKHLREADKAPEPGSPGSVGSDVKFQMIDQDTGEVYDIRDLDEAQTKGSGGPAGMDVGYTLMPSKAELMERKSTLTGGDSDEESQVSKTGGKGKGVKGFFKGMTKKIKSTTTSNTNNNNDVTQGQGWRNSVQVKVTKKDKPEFMDLLLLTKIPPGDGGGIKSPKSVKAQKAMKSHKGPVWVMRFSSCGRYMASGGADNVILIWEVNRVLKDRTKSNSQGSSESDDDSVSSRQSERGRRRRKKKKSGNGGSGKKDIPTNLKVGGVDQDFNERFRGNPGSDDFTGSNGSTDFPSKASEINLFSGPPIRAYSEHTADVIDLSWSKTTFLLSASLDKTVRLWHVSRKECLHLFQHSDFVTAVDFHPVEDRYFLSGGFDKKLRIWSIPDGRVKEWAQAPEMVTSARFTPNGLMVVAGLYHGQVYFYSTDGMRYYTQVDARNRHGSQRGGKKVTGLNFLRGAGVGSDRGTMGSEGYRMSGSSRSSRDSSRDSRDSRDSRSSTGLGRSSSDGSSISERRSAMFLEQLLITTNDSRLRLVGMDDYSQVMKFKGLVNSSMQIAASFSESGDYIIAGSEDGRAYIWNRQLPQNRGMGLLGGNKDKGKNKSYESFEDTQATPPIVTEALFVPLRSLRHCFLAGNVMDGGSNFDTSCDLSASMIVTSDYDGGIRVYLKQTAFDEIVEANKIDLGGMEIKYNEKGELVAEGLEGEKNGDMPEEGMVGGGLGLGMTAAF</sequence>
<reference evidence="6" key="1">
    <citation type="journal article" date="2023" name="Commun. Biol.">
        <title>Genome analysis of Parmales, the sister group of diatoms, reveals the evolutionary specialization of diatoms from phago-mixotrophs to photoautotrophs.</title>
        <authorList>
            <person name="Ban H."/>
            <person name="Sato S."/>
            <person name="Yoshikawa S."/>
            <person name="Yamada K."/>
            <person name="Nakamura Y."/>
            <person name="Ichinomiya M."/>
            <person name="Sato N."/>
            <person name="Blanc-Mathieu R."/>
            <person name="Endo H."/>
            <person name="Kuwata A."/>
            <person name="Ogata H."/>
        </authorList>
    </citation>
    <scope>NUCLEOTIDE SEQUENCE [LARGE SCALE GENOMIC DNA]</scope>
</reference>
<dbReference type="InterPro" id="IPR020472">
    <property type="entry name" value="WD40_PAC1"/>
</dbReference>
<name>A0A9W7LEE3_9STRA</name>
<feature type="repeat" description="WD" evidence="3">
    <location>
        <begin position="562"/>
        <end position="583"/>
    </location>
</feature>
<dbReference type="InterPro" id="IPR001680">
    <property type="entry name" value="WD40_rpt"/>
</dbReference>
<dbReference type="PROSITE" id="PS50294">
    <property type="entry name" value="WD_REPEATS_REGION"/>
    <property type="match status" value="3"/>
</dbReference>
<evidence type="ECO:0000256" key="1">
    <source>
        <dbReference type="ARBA" id="ARBA00022574"/>
    </source>
</evidence>
<dbReference type="InterPro" id="IPR019775">
    <property type="entry name" value="WD40_repeat_CS"/>
</dbReference>
<dbReference type="InterPro" id="IPR015943">
    <property type="entry name" value="WD40/YVTN_repeat-like_dom_sf"/>
</dbReference>
<protein>
    <recommendedName>
        <fullName evidence="7">WD40 repeat-like protein</fullName>
    </recommendedName>
</protein>
<feature type="repeat" description="WD" evidence="3">
    <location>
        <begin position="178"/>
        <end position="212"/>
    </location>
</feature>
<dbReference type="Pfam" id="PF00400">
    <property type="entry name" value="WD40"/>
    <property type="match status" value="4"/>
</dbReference>
<feature type="compositionally biased region" description="Low complexity" evidence="4">
    <location>
        <begin position="473"/>
        <end position="483"/>
    </location>
</feature>
<organism evidence="5 6">
    <name type="scientific">Triparma columacea</name>
    <dbReference type="NCBI Taxonomy" id="722753"/>
    <lineage>
        <taxon>Eukaryota</taxon>
        <taxon>Sar</taxon>
        <taxon>Stramenopiles</taxon>
        <taxon>Ochrophyta</taxon>
        <taxon>Bolidophyceae</taxon>
        <taxon>Parmales</taxon>
        <taxon>Triparmaceae</taxon>
        <taxon>Triparma</taxon>
    </lineage>
</organism>
<feature type="repeat" description="WD" evidence="3">
    <location>
        <begin position="314"/>
        <end position="354"/>
    </location>
</feature>
<feature type="repeat" description="WD" evidence="3">
    <location>
        <begin position="354"/>
        <end position="388"/>
    </location>
</feature>
<evidence type="ECO:0000256" key="4">
    <source>
        <dbReference type="SAM" id="MobiDB-lite"/>
    </source>
</evidence>
<feature type="region of interest" description="Disordered" evidence="4">
    <location>
        <begin position="219"/>
        <end position="298"/>
    </location>
</feature>
<feature type="compositionally biased region" description="Polar residues" evidence="4">
    <location>
        <begin position="287"/>
        <end position="296"/>
    </location>
</feature>
<feature type="region of interest" description="Disordered" evidence="4">
    <location>
        <begin position="8"/>
        <end position="29"/>
    </location>
</feature>
<dbReference type="PANTHER" id="PTHR14221">
    <property type="entry name" value="WD REPEAT DOMAIN 44"/>
    <property type="match status" value="1"/>
</dbReference>
<accession>A0A9W7LEE3</accession>
<dbReference type="InterPro" id="IPR040324">
    <property type="entry name" value="WDR44/Dgr2"/>
</dbReference>
<dbReference type="OrthoDB" id="408728at2759"/>
<dbReference type="PROSITE" id="PS00678">
    <property type="entry name" value="WD_REPEATS_1"/>
    <property type="match status" value="1"/>
</dbReference>
<feature type="region of interest" description="Disordered" evidence="4">
    <location>
        <begin position="464"/>
        <end position="515"/>
    </location>
</feature>
<evidence type="ECO:0008006" key="7">
    <source>
        <dbReference type="Google" id="ProtNLM"/>
    </source>
</evidence>
<dbReference type="SUPFAM" id="SSF50978">
    <property type="entry name" value="WD40 repeat-like"/>
    <property type="match status" value="1"/>
</dbReference>
<feature type="compositionally biased region" description="Low complexity" evidence="4">
    <location>
        <begin position="500"/>
        <end position="514"/>
    </location>
</feature>
<dbReference type="EMBL" id="BRYA01000369">
    <property type="protein sequence ID" value="GMI48010.1"/>
    <property type="molecule type" value="Genomic_DNA"/>
</dbReference>
<evidence type="ECO:0000313" key="5">
    <source>
        <dbReference type="EMBL" id="GMI48010.1"/>
    </source>
</evidence>
<evidence type="ECO:0000256" key="3">
    <source>
        <dbReference type="PROSITE-ProRule" id="PRU00221"/>
    </source>
</evidence>
<comment type="caution">
    <text evidence="5">The sequence shown here is derived from an EMBL/GenBank/DDBJ whole genome shotgun (WGS) entry which is preliminary data.</text>
</comment>
<keyword evidence="1 3" id="KW-0853">WD repeat</keyword>
<keyword evidence="2" id="KW-0677">Repeat</keyword>
<gene>
    <name evidence="5" type="ORF">TrCOL_g5701</name>
</gene>
<dbReference type="PANTHER" id="PTHR14221:SF0">
    <property type="entry name" value="WD REPEAT-CONTAINING PROTEIN 44"/>
    <property type="match status" value="1"/>
</dbReference>
<dbReference type="Proteomes" id="UP001165065">
    <property type="component" value="Unassembled WGS sequence"/>
</dbReference>
<proteinExistence type="predicted"/>
<keyword evidence="6" id="KW-1185">Reference proteome</keyword>
<feature type="compositionally biased region" description="Basic and acidic residues" evidence="4">
    <location>
        <begin position="484"/>
        <end position="499"/>
    </location>
</feature>
<feature type="compositionally biased region" description="Basic residues" evidence="4">
    <location>
        <begin position="242"/>
        <end position="251"/>
    </location>
</feature>
<dbReference type="Gene3D" id="2.130.10.10">
    <property type="entry name" value="YVTN repeat-like/Quinoprotein amine dehydrogenase"/>
    <property type="match status" value="1"/>
</dbReference>
<feature type="region of interest" description="Disordered" evidence="4">
    <location>
        <begin position="78"/>
        <end position="101"/>
    </location>
</feature>
<evidence type="ECO:0000313" key="6">
    <source>
        <dbReference type="Proteomes" id="UP001165065"/>
    </source>
</evidence>
<dbReference type="InterPro" id="IPR036322">
    <property type="entry name" value="WD40_repeat_dom_sf"/>
</dbReference>
<dbReference type="AlphaFoldDB" id="A0A9W7LEE3"/>
<evidence type="ECO:0000256" key="2">
    <source>
        <dbReference type="ARBA" id="ARBA00022737"/>
    </source>
</evidence>
<dbReference type="PRINTS" id="PR00320">
    <property type="entry name" value="GPROTEINBRPT"/>
</dbReference>